<evidence type="ECO:0000256" key="14">
    <source>
        <dbReference type="ARBA" id="ARBA00023315"/>
    </source>
</evidence>
<feature type="binding site" evidence="15">
    <location>
        <position position="108"/>
    </location>
    <ligand>
        <name>Zn(2+)</name>
        <dbReference type="ChEBI" id="CHEBI:29105"/>
        <note>catalytic</note>
    </ligand>
</feature>
<keyword evidence="4 16" id="KW-1003">Cell membrane</keyword>
<dbReference type="EMBL" id="DVJI01000013">
    <property type="protein sequence ID" value="HIS71254.1"/>
    <property type="molecule type" value="Genomic_DNA"/>
</dbReference>
<dbReference type="GO" id="GO:0005886">
    <property type="term" value="C:plasma membrane"/>
    <property type="evidence" value="ECO:0007669"/>
    <property type="project" value="UniProtKB-SubCell"/>
</dbReference>
<organism evidence="18 19">
    <name type="scientific">Candidatus Enterousia intestinigallinarum</name>
    <dbReference type="NCBI Taxonomy" id="2840790"/>
    <lineage>
        <taxon>Bacteria</taxon>
        <taxon>Pseudomonadati</taxon>
        <taxon>Pseudomonadota</taxon>
        <taxon>Alphaproteobacteria</taxon>
        <taxon>Candidatus Enterousia</taxon>
    </lineage>
</organism>
<comment type="cofactor">
    <cofactor evidence="15">
        <name>Zn(2+)</name>
        <dbReference type="ChEBI" id="CHEBI:29105"/>
    </cofactor>
    <text evidence="15">Binds 1 zinc ion.</text>
</comment>
<evidence type="ECO:0000313" key="18">
    <source>
        <dbReference type="EMBL" id="HIS71254.1"/>
    </source>
</evidence>
<keyword evidence="10 15" id="KW-0378">Hydrolase</keyword>
<dbReference type="GO" id="GO:0042158">
    <property type="term" value="P:lipoprotein biosynthetic process"/>
    <property type="evidence" value="ECO:0007669"/>
    <property type="project" value="UniProtKB-UniRule"/>
</dbReference>
<dbReference type="Pfam" id="PF20154">
    <property type="entry name" value="LNT_N"/>
    <property type="match status" value="1"/>
</dbReference>
<evidence type="ECO:0000256" key="3">
    <source>
        <dbReference type="ARBA" id="ARBA00010875"/>
    </source>
</evidence>
<dbReference type="InterPro" id="IPR020549">
    <property type="entry name" value="YbeY_CS"/>
</dbReference>
<dbReference type="GO" id="GO:0004521">
    <property type="term" value="F:RNA endonuclease activity"/>
    <property type="evidence" value="ECO:0007669"/>
    <property type="project" value="UniProtKB-UniRule"/>
</dbReference>
<keyword evidence="6 16" id="KW-0812">Transmembrane</keyword>
<keyword evidence="11 15" id="KW-0862">Zinc</keyword>
<keyword evidence="12 16" id="KW-1133">Transmembrane helix</keyword>
<dbReference type="InterPro" id="IPR002036">
    <property type="entry name" value="YbeY"/>
</dbReference>
<dbReference type="Gene3D" id="3.40.390.30">
    <property type="entry name" value="Metalloproteases ('zincins'), catalytic domain"/>
    <property type="match status" value="1"/>
</dbReference>
<dbReference type="InterPro" id="IPR003010">
    <property type="entry name" value="C-N_Hydrolase"/>
</dbReference>
<protein>
    <recommendedName>
        <fullName evidence="15 16">Multifunctional fusion protein</fullName>
    </recommendedName>
    <domain>
        <recommendedName>
            <fullName evidence="16">Apolipoprotein N-acyltransferase</fullName>
            <shortName evidence="16">ALP N-acyltransferase</shortName>
            <ecNumber evidence="16">2.3.1.269</ecNumber>
        </recommendedName>
    </domain>
    <domain>
        <recommendedName>
            <fullName evidence="15">Endoribonuclease YbeY</fullName>
            <ecNumber evidence="15">3.1.-.-</ecNumber>
        </recommendedName>
    </domain>
</protein>
<dbReference type="GO" id="GO:0006364">
    <property type="term" value="P:rRNA processing"/>
    <property type="evidence" value="ECO:0007669"/>
    <property type="project" value="UniProtKB-UniRule"/>
</dbReference>
<dbReference type="PANTHER" id="PTHR38686:SF1">
    <property type="entry name" value="APOLIPOPROTEIN N-ACYLTRANSFERASE"/>
    <property type="match status" value="1"/>
</dbReference>
<comment type="function">
    <text evidence="16">Catalyzes the phospholipid dependent N-acylation of the N-terminal cysteine of apolipoprotein, the last step in lipoprotein maturation.</text>
</comment>
<evidence type="ECO:0000259" key="17">
    <source>
        <dbReference type="PROSITE" id="PS50263"/>
    </source>
</evidence>
<keyword evidence="5 16" id="KW-0808">Transferase</keyword>
<dbReference type="HAMAP" id="MF_01148">
    <property type="entry name" value="Lnt"/>
    <property type="match status" value="1"/>
</dbReference>
<sequence>MKVYVNYNDSRWRKYKIDFDKIANAAAVGVDPDAEVSIVLTNDDEIHKLNREYRKIDRATNVLSFELDDDILLGDIYISLDTVMSEAASEHISVADHTAHMVVHGVLHLMGYDHIRVRDAKKMESREVEILKSLNIKNPYVPESAVCDDLSCCPGGRFLSWWRRIARPGGVWQYVVMAVLGGLAALGFAPFHLWWVTVLAVICAYGISLRESSRPGVCAAFLRIFPFSAVYALAMFWWVTHSIYVVPELTAQFAIWTVPALLGIALAGGIIFAVPFVVVMRMRTCAACRPFVFAATWTLVLWLREWLFTGFPWNPVANIVIQMPVLANSMSLWGALGLTFIIVGLCAAVMEVIRNRKSGLAWIVFGIFVLLMLIGAAWGVKNIQYAQRGDNVSPIIRVVQPARAQNQKMAYTRADAIRNATENVRALTALAAVPGNHDLVVFPETSYPFTIVDGDNMPLGSALDKDVIVGAMHYADGRMYNSMVVASADGDIKKIYNKSHLVPFGEYAPLGGLLPSPGQLSRGGGADVINMNVGERTFSFAPAICYEIIFSDSLVLDGQMPDAVINITNDTWFGNTPGTYQHLDMVRRYAIESGLPIVRANYSGISAFVSADGIVLSQIPVGRPGYMDGVVWGAHMTPYRSIGRDGTMAIILLFACICTISLYAYARRE</sequence>
<evidence type="ECO:0000256" key="12">
    <source>
        <dbReference type="ARBA" id="ARBA00022989"/>
    </source>
</evidence>
<comment type="similarity">
    <text evidence="2 16">Belongs to the CN hydrolase family. Apolipoprotein N-acyltransferase subfamily.</text>
</comment>
<comment type="caution">
    <text evidence="18">The sequence shown here is derived from an EMBL/GenBank/DDBJ whole genome shotgun (WGS) entry which is preliminary data.</text>
</comment>
<evidence type="ECO:0000256" key="2">
    <source>
        <dbReference type="ARBA" id="ARBA00010065"/>
    </source>
</evidence>
<dbReference type="Pfam" id="PF00795">
    <property type="entry name" value="CN_hydrolase"/>
    <property type="match status" value="1"/>
</dbReference>
<dbReference type="EC" id="3.1.-.-" evidence="15"/>
<dbReference type="InterPro" id="IPR023091">
    <property type="entry name" value="MetalPrtase_cat_dom_sf_prd"/>
</dbReference>
<comment type="catalytic activity">
    <reaction evidence="16">
        <text>N-terminal S-1,2-diacyl-sn-glyceryl-L-cysteinyl-[lipoprotein] + a glycerophospholipid = N-acyl-S-1,2-diacyl-sn-glyceryl-L-cysteinyl-[lipoprotein] + a 2-acyl-sn-glycero-3-phospholipid + H(+)</text>
        <dbReference type="Rhea" id="RHEA:48228"/>
        <dbReference type="Rhea" id="RHEA-COMP:14681"/>
        <dbReference type="Rhea" id="RHEA-COMP:14684"/>
        <dbReference type="ChEBI" id="CHEBI:15378"/>
        <dbReference type="ChEBI" id="CHEBI:136912"/>
        <dbReference type="ChEBI" id="CHEBI:140656"/>
        <dbReference type="ChEBI" id="CHEBI:140657"/>
        <dbReference type="ChEBI" id="CHEBI:140660"/>
        <dbReference type="EC" id="2.3.1.269"/>
    </reaction>
</comment>
<dbReference type="EC" id="2.3.1.269" evidence="16"/>
<dbReference type="GO" id="GO:0004222">
    <property type="term" value="F:metalloendopeptidase activity"/>
    <property type="evidence" value="ECO:0007669"/>
    <property type="project" value="InterPro"/>
</dbReference>
<feature type="binding site" evidence="15">
    <location>
        <position position="104"/>
    </location>
    <ligand>
        <name>Zn(2+)</name>
        <dbReference type="ChEBI" id="CHEBI:29105"/>
        <note>catalytic</note>
    </ligand>
</feature>
<evidence type="ECO:0000313" key="19">
    <source>
        <dbReference type="Proteomes" id="UP000886742"/>
    </source>
</evidence>
<evidence type="ECO:0000256" key="5">
    <source>
        <dbReference type="ARBA" id="ARBA00022679"/>
    </source>
</evidence>
<keyword evidence="8 15" id="KW-0479">Metal-binding</keyword>
<accession>A0A9D1FGG1</accession>
<evidence type="ECO:0000256" key="9">
    <source>
        <dbReference type="ARBA" id="ARBA00022759"/>
    </source>
</evidence>
<feature type="binding site" evidence="15">
    <location>
        <position position="114"/>
    </location>
    <ligand>
        <name>Zn(2+)</name>
        <dbReference type="ChEBI" id="CHEBI:29105"/>
        <note>catalytic</note>
    </ligand>
</feature>
<dbReference type="Gene3D" id="3.60.110.10">
    <property type="entry name" value="Carbon-nitrogen hydrolase"/>
    <property type="match status" value="1"/>
</dbReference>
<dbReference type="GO" id="GO:0005737">
    <property type="term" value="C:cytoplasm"/>
    <property type="evidence" value="ECO:0007669"/>
    <property type="project" value="UniProtKB-SubCell"/>
</dbReference>
<gene>
    <name evidence="16 18" type="primary">lnt</name>
    <name evidence="15" type="synonym">ybeY</name>
    <name evidence="18" type="ORF">IAD02_04710</name>
</gene>
<dbReference type="HAMAP" id="MF_00009">
    <property type="entry name" value="Endoribonucl_YbeY"/>
    <property type="match status" value="1"/>
</dbReference>
<dbReference type="Pfam" id="PF02130">
    <property type="entry name" value="YbeY"/>
    <property type="match status" value="1"/>
</dbReference>
<keyword evidence="13 16" id="KW-0472">Membrane</keyword>
<evidence type="ECO:0000256" key="8">
    <source>
        <dbReference type="ARBA" id="ARBA00022723"/>
    </source>
</evidence>
<feature type="transmembrane region" description="Helical" evidence="16">
    <location>
        <begin position="221"/>
        <end position="241"/>
    </location>
</feature>
<dbReference type="GO" id="GO:0016410">
    <property type="term" value="F:N-acyltransferase activity"/>
    <property type="evidence" value="ECO:0007669"/>
    <property type="project" value="UniProtKB-UniRule"/>
</dbReference>
<dbReference type="NCBIfam" id="TIGR00043">
    <property type="entry name" value="rRNA maturation RNase YbeY"/>
    <property type="match status" value="1"/>
</dbReference>
<dbReference type="AlphaFoldDB" id="A0A9D1FGG1"/>
<feature type="transmembrane region" description="Helical" evidence="16">
    <location>
        <begin position="331"/>
        <end position="353"/>
    </location>
</feature>
<keyword evidence="15" id="KW-0963">Cytoplasm</keyword>
<proteinExistence type="inferred from homology"/>
<dbReference type="SUPFAM" id="SSF55486">
    <property type="entry name" value="Metalloproteases ('zincins'), catalytic domain"/>
    <property type="match status" value="1"/>
</dbReference>
<dbReference type="InterPro" id="IPR036526">
    <property type="entry name" value="C-N_Hydrolase_sf"/>
</dbReference>
<evidence type="ECO:0000256" key="16">
    <source>
        <dbReference type="HAMAP-Rule" id="MF_01148"/>
    </source>
</evidence>
<keyword evidence="7 15" id="KW-0540">Nuclease</keyword>
<comment type="function">
    <text evidence="15">Single strand-specific metallo-endoribonuclease involved in late-stage 70S ribosome quality control and in maturation of the 3' terminus of the 16S rRNA.</text>
</comment>
<evidence type="ECO:0000256" key="11">
    <source>
        <dbReference type="ARBA" id="ARBA00022833"/>
    </source>
</evidence>
<dbReference type="PROSITE" id="PS01306">
    <property type="entry name" value="UPF0054"/>
    <property type="match status" value="1"/>
</dbReference>
<dbReference type="InterPro" id="IPR004563">
    <property type="entry name" value="Apolipo_AcylTrfase"/>
</dbReference>
<dbReference type="PANTHER" id="PTHR38686">
    <property type="entry name" value="APOLIPOPROTEIN N-ACYLTRANSFERASE"/>
    <property type="match status" value="1"/>
</dbReference>
<dbReference type="CDD" id="cd07571">
    <property type="entry name" value="ALP_N-acyl_transferase"/>
    <property type="match status" value="1"/>
</dbReference>
<feature type="domain" description="CN hydrolase" evidence="17">
    <location>
        <begin position="399"/>
        <end position="638"/>
    </location>
</feature>
<feature type="transmembrane region" description="Helical" evidence="16">
    <location>
        <begin position="171"/>
        <end position="187"/>
    </location>
</feature>
<evidence type="ECO:0000256" key="1">
    <source>
        <dbReference type="ARBA" id="ARBA00004651"/>
    </source>
</evidence>
<dbReference type="Proteomes" id="UP000886742">
    <property type="component" value="Unassembled WGS sequence"/>
</dbReference>
<evidence type="ECO:0000256" key="15">
    <source>
        <dbReference type="HAMAP-Rule" id="MF_00009"/>
    </source>
</evidence>
<evidence type="ECO:0000256" key="6">
    <source>
        <dbReference type="ARBA" id="ARBA00022692"/>
    </source>
</evidence>
<comment type="pathway">
    <text evidence="16">Protein modification; lipoprotein biosynthesis (N-acyl transfer).</text>
</comment>
<feature type="transmembrane region" description="Helical" evidence="16">
    <location>
        <begin position="253"/>
        <end position="279"/>
    </location>
</feature>
<dbReference type="SUPFAM" id="SSF56317">
    <property type="entry name" value="Carbon-nitrogen hydrolase"/>
    <property type="match status" value="1"/>
</dbReference>
<dbReference type="GO" id="GO:0008270">
    <property type="term" value="F:zinc ion binding"/>
    <property type="evidence" value="ECO:0007669"/>
    <property type="project" value="UniProtKB-UniRule"/>
</dbReference>
<dbReference type="PROSITE" id="PS50263">
    <property type="entry name" value="CN_HYDROLASE"/>
    <property type="match status" value="1"/>
</dbReference>
<evidence type="ECO:0000256" key="4">
    <source>
        <dbReference type="ARBA" id="ARBA00022475"/>
    </source>
</evidence>
<dbReference type="NCBIfam" id="TIGR00546">
    <property type="entry name" value="lnt"/>
    <property type="match status" value="1"/>
</dbReference>
<evidence type="ECO:0000256" key="10">
    <source>
        <dbReference type="ARBA" id="ARBA00022801"/>
    </source>
</evidence>
<reference evidence="18" key="2">
    <citation type="journal article" date="2021" name="PeerJ">
        <title>Extensive microbial diversity within the chicken gut microbiome revealed by metagenomics and culture.</title>
        <authorList>
            <person name="Gilroy R."/>
            <person name="Ravi A."/>
            <person name="Getino M."/>
            <person name="Pursley I."/>
            <person name="Horton D.L."/>
            <person name="Alikhan N.F."/>
            <person name="Baker D."/>
            <person name="Gharbi K."/>
            <person name="Hall N."/>
            <person name="Watson M."/>
            <person name="Adriaenssens E.M."/>
            <person name="Foster-Nyarko E."/>
            <person name="Jarju S."/>
            <person name="Secka A."/>
            <person name="Antonio M."/>
            <person name="Oren A."/>
            <person name="Chaudhuri R.R."/>
            <person name="La Ragione R."/>
            <person name="Hildebrand F."/>
            <person name="Pallen M.J."/>
        </authorList>
    </citation>
    <scope>NUCLEOTIDE SEQUENCE</scope>
    <source>
        <strain evidence="18">ChiGjej3B3-5194</strain>
    </source>
</reference>
<feature type="transmembrane region" description="Helical" evidence="16">
    <location>
        <begin position="193"/>
        <end position="209"/>
    </location>
</feature>
<dbReference type="InterPro" id="IPR045378">
    <property type="entry name" value="LNT_N"/>
</dbReference>
<keyword evidence="9 15" id="KW-0255">Endonuclease</keyword>
<keyword evidence="15" id="KW-0698">rRNA processing</keyword>
<reference evidence="18" key="1">
    <citation type="submission" date="2020-10" db="EMBL/GenBank/DDBJ databases">
        <authorList>
            <person name="Gilroy R."/>
        </authorList>
    </citation>
    <scope>NUCLEOTIDE SEQUENCE</scope>
    <source>
        <strain evidence="18">ChiGjej3B3-5194</strain>
    </source>
</reference>
<feature type="transmembrane region" description="Helical" evidence="16">
    <location>
        <begin position="646"/>
        <end position="666"/>
    </location>
</feature>
<comment type="similarity">
    <text evidence="3 15">Belongs to the endoribonuclease YbeY family.</text>
</comment>
<keyword evidence="14 16" id="KW-0012">Acyltransferase</keyword>
<comment type="subcellular location">
    <subcellularLocation>
        <location evidence="1 16">Cell membrane</location>
        <topology evidence="1 16">Multi-pass membrane protein</topology>
    </subcellularLocation>
    <subcellularLocation>
        <location evidence="15">Cytoplasm</location>
    </subcellularLocation>
</comment>
<keyword evidence="15" id="KW-0690">Ribosome biogenesis</keyword>
<feature type="transmembrane region" description="Helical" evidence="16">
    <location>
        <begin position="360"/>
        <end position="380"/>
    </location>
</feature>
<evidence type="ECO:0000256" key="7">
    <source>
        <dbReference type="ARBA" id="ARBA00022722"/>
    </source>
</evidence>
<name>A0A9D1FGG1_9PROT</name>
<feature type="transmembrane region" description="Helical" evidence="16">
    <location>
        <begin position="291"/>
        <end position="311"/>
    </location>
</feature>
<evidence type="ECO:0000256" key="13">
    <source>
        <dbReference type="ARBA" id="ARBA00023136"/>
    </source>
</evidence>